<comment type="caution">
    <text evidence="1">The sequence shown here is derived from an EMBL/GenBank/DDBJ whole genome shotgun (WGS) entry which is preliminary data.</text>
</comment>
<keyword evidence="2" id="KW-1185">Reference proteome</keyword>
<gene>
    <name evidence="1" type="ORF">ISS99_18800</name>
</gene>
<evidence type="ECO:0000313" key="1">
    <source>
        <dbReference type="EMBL" id="MBM7131576.1"/>
    </source>
</evidence>
<accession>A0ABS2KKA1</accession>
<dbReference type="EMBL" id="JADIKF010000040">
    <property type="protein sequence ID" value="MBM7131576.1"/>
    <property type="molecule type" value="Genomic_DNA"/>
</dbReference>
<dbReference type="Proteomes" id="UP001430193">
    <property type="component" value="Unassembled WGS sequence"/>
</dbReference>
<evidence type="ECO:0000313" key="2">
    <source>
        <dbReference type="Proteomes" id="UP001430193"/>
    </source>
</evidence>
<proteinExistence type="predicted"/>
<sequence length="130" mass="15100">MSKDILDSHRIPVNRVAARVIKHGVHWDTAKNIQAADQENPIEVRQYIPFKDRNLVGVKFGRLTVIGLSFTPKRWVVRCVCGIYTLRTAKAIRNPTNADDRCEKCRQLAFLKRRDIYQRTGKETPWKDLP</sequence>
<protein>
    <submittedName>
        <fullName evidence="1">Uncharacterized protein</fullName>
    </submittedName>
</protein>
<organism evidence="1 2">
    <name type="scientific">Dyella mobilis</name>
    <dbReference type="NCBI Taxonomy" id="1849582"/>
    <lineage>
        <taxon>Bacteria</taxon>
        <taxon>Pseudomonadati</taxon>
        <taxon>Pseudomonadota</taxon>
        <taxon>Gammaproteobacteria</taxon>
        <taxon>Lysobacterales</taxon>
        <taxon>Rhodanobacteraceae</taxon>
        <taxon>Dyella</taxon>
    </lineage>
</organism>
<name>A0ABS2KKA1_9GAMM</name>
<dbReference type="RefSeq" id="WP_204633135.1">
    <property type="nucleotide sequence ID" value="NZ_BSOC01000001.1"/>
</dbReference>
<reference evidence="1" key="1">
    <citation type="submission" date="2020-10" db="EMBL/GenBank/DDBJ databases">
        <title>Phylogeny of dyella-like bacteria.</title>
        <authorList>
            <person name="Fu J."/>
        </authorList>
    </citation>
    <scope>NUCLEOTIDE SEQUENCE</scope>
    <source>
        <strain evidence="1">DHON07</strain>
    </source>
</reference>